<proteinExistence type="predicted"/>
<gene>
    <name evidence="7" type="ORF">AY555_00490</name>
</gene>
<dbReference type="PANTHER" id="PTHR33529">
    <property type="entry name" value="SLR0882 PROTEIN-RELATED"/>
    <property type="match status" value="1"/>
</dbReference>
<evidence type="ECO:0000313" key="7">
    <source>
        <dbReference type="EMBL" id="AMW33897.1"/>
    </source>
</evidence>
<accession>A0A143DAZ8</accession>
<evidence type="ECO:0000256" key="5">
    <source>
        <dbReference type="ARBA" id="ARBA00023136"/>
    </source>
</evidence>
<keyword evidence="3 6" id="KW-0812">Transmembrane</keyword>
<feature type="transmembrane region" description="Helical" evidence="6">
    <location>
        <begin position="98"/>
        <end position="121"/>
    </location>
</feature>
<evidence type="ECO:0000256" key="6">
    <source>
        <dbReference type="SAM" id="Phobius"/>
    </source>
</evidence>
<dbReference type="NCBIfam" id="TIGR04407">
    <property type="entry name" value="LptF_YjgP"/>
    <property type="match status" value="1"/>
</dbReference>
<feature type="transmembrane region" description="Helical" evidence="6">
    <location>
        <begin position="340"/>
        <end position="360"/>
    </location>
</feature>
<evidence type="ECO:0000256" key="2">
    <source>
        <dbReference type="ARBA" id="ARBA00022475"/>
    </source>
</evidence>
<dbReference type="PANTHER" id="PTHR33529:SF6">
    <property type="entry name" value="YJGP_YJGQ FAMILY PERMEASE"/>
    <property type="match status" value="1"/>
</dbReference>
<comment type="subcellular location">
    <subcellularLocation>
        <location evidence="1">Cell membrane</location>
        <topology evidence="1">Multi-pass membrane protein</topology>
    </subcellularLocation>
</comment>
<dbReference type="OrthoDB" id="8477889at2"/>
<dbReference type="EMBL" id="CP014525">
    <property type="protein sequence ID" value="AMW33897.1"/>
    <property type="molecule type" value="Genomic_DNA"/>
</dbReference>
<reference evidence="7 8" key="1">
    <citation type="submission" date="2016-02" db="EMBL/GenBank/DDBJ databases">
        <title>Complete Genome of H5569, the type strain of the newly described species Haematospirillium jordaniae.</title>
        <authorList>
            <person name="Nicholson A.C."/>
            <person name="Humrighouse B.W."/>
            <person name="Loparov V."/>
            <person name="McQuiston J.R."/>
        </authorList>
    </citation>
    <scope>NUCLEOTIDE SEQUENCE [LARGE SCALE GENOMIC DNA]</scope>
    <source>
        <strain evidence="7 8">H5569</strain>
    </source>
</reference>
<dbReference type="Pfam" id="PF03739">
    <property type="entry name" value="LptF_LptG"/>
    <property type="match status" value="1"/>
</dbReference>
<evidence type="ECO:0000313" key="8">
    <source>
        <dbReference type="Proteomes" id="UP000076066"/>
    </source>
</evidence>
<name>A0A143DAZ8_9PROT</name>
<dbReference type="STRING" id="1549855.AY555_00490"/>
<organism evidence="7 8">
    <name type="scientific">Haematospirillum jordaniae</name>
    <dbReference type="NCBI Taxonomy" id="1549855"/>
    <lineage>
        <taxon>Bacteria</taxon>
        <taxon>Pseudomonadati</taxon>
        <taxon>Pseudomonadota</taxon>
        <taxon>Alphaproteobacteria</taxon>
        <taxon>Rhodospirillales</taxon>
        <taxon>Novispirillaceae</taxon>
        <taxon>Haematospirillum</taxon>
    </lineage>
</organism>
<feature type="transmembrane region" description="Helical" evidence="6">
    <location>
        <begin position="7"/>
        <end position="29"/>
    </location>
</feature>
<dbReference type="KEGG" id="hjo:AY555_00490"/>
<dbReference type="GO" id="GO:0055085">
    <property type="term" value="P:transmembrane transport"/>
    <property type="evidence" value="ECO:0007669"/>
    <property type="project" value="InterPro"/>
</dbReference>
<dbReference type="RefSeq" id="WP_066131990.1">
    <property type="nucleotide sequence ID" value="NZ_CP014525.1"/>
</dbReference>
<dbReference type="GO" id="GO:0043190">
    <property type="term" value="C:ATP-binding cassette (ABC) transporter complex"/>
    <property type="evidence" value="ECO:0007669"/>
    <property type="project" value="InterPro"/>
</dbReference>
<keyword evidence="8" id="KW-1185">Reference proteome</keyword>
<keyword evidence="4 6" id="KW-1133">Transmembrane helix</keyword>
<sequence>MRTITSYVLFQLATGTILVTAGLLSVAWLTQSLRYIELIVTQGVSVHSFLTLTGLLLPGFLSLIMPVALFMVVLFTYNRLNTDRELVVIRAAGVGPFGLARPALILAFVMMAAGYSLTLWLGPESARSFKELQWSLRNDASKLMIQDGTFNDVATGLTVYTRARTSNGELLDVMIHDTRTPGKTNTIIAERGAVASSPAGPVLILGKASSHQVTLGTGTMALLDFERLSVNLSDQPEKESGQRYREAQERPTSELLTVTEKTDLTIRPADVPRFRAEAMQRLFNPISYICFVLIALAGLLSGAFSRRGHTRRIALTATAMVLVQSGIIGAGNLASHATNLLPLIPAAVLLPTAIALFILARSNQSITVTYFPNRTRMS</sequence>
<evidence type="ECO:0000256" key="1">
    <source>
        <dbReference type="ARBA" id="ARBA00004651"/>
    </source>
</evidence>
<dbReference type="AlphaFoldDB" id="A0A143DAZ8"/>
<dbReference type="InterPro" id="IPR005495">
    <property type="entry name" value="LptG/LptF_permease"/>
</dbReference>
<feature type="transmembrane region" description="Helical" evidence="6">
    <location>
        <begin position="282"/>
        <end position="301"/>
    </location>
</feature>
<protein>
    <submittedName>
        <fullName evidence="7">Uncharacterized protein</fullName>
    </submittedName>
</protein>
<feature type="transmembrane region" description="Helical" evidence="6">
    <location>
        <begin position="49"/>
        <end position="77"/>
    </location>
</feature>
<evidence type="ECO:0000256" key="3">
    <source>
        <dbReference type="ARBA" id="ARBA00022692"/>
    </source>
</evidence>
<feature type="transmembrane region" description="Helical" evidence="6">
    <location>
        <begin position="313"/>
        <end position="334"/>
    </location>
</feature>
<keyword evidence="5 6" id="KW-0472">Membrane</keyword>
<dbReference type="GO" id="GO:0015920">
    <property type="term" value="P:lipopolysaccharide transport"/>
    <property type="evidence" value="ECO:0007669"/>
    <property type="project" value="TreeGrafter"/>
</dbReference>
<dbReference type="GeneID" id="53315639"/>
<keyword evidence="2" id="KW-1003">Cell membrane</keyword>
<dbReference type="Proteomes" id="UP000076066">
    <property type="component" value="Chromosome"/>
</dbReference>
<evidence type="ECO:0000256" key="4">
    <source>
        <dbReference type="ARBA" id="ARBA00022989"/>
    </source>
</evidence>
<dbReference type="InterPro" id="IPR030922">
    <property type="entry name" value="LptF"/>
</dbReference>